<feature type="domain" description="RNA polymerase sigma-70 region 2" evidence="6">
    <location>
        <begin position="29"/>
        <end position="94"/>
    </location>
</feature>
<evidence type="ECO:0000313" key="10">
    <source>
        <dbReference type="Proteomes" id="UP000239833"/>
    </source>
</evidence>
<dbReference type="CDD" id="cd06171">
    <property type="entry name" value="Sigma70_r4"/>
    <property type="match status" value="1"/>
</dbReference>
<dbReference type="RefSeq" id="WP_206764556.1">
    <property type="nucleotide sequence ID" value="NZ_CP019655.1"/>
</dbReference>
<keyword evidence="2" id="KW-0805">Transcription regulation</keyword>
<evidence type="ECO:0000256" key="5">
    <source>
        <dbReference type="ARBA" id="ARBA00023163"/>
    </source>
</evidence>
<accession>A0A2L1TVN3</accession>
<evidence type="ECO:0000313" key="11">
    <source>
        <dbReference type="Proteomes" id="UP000464330"/>
    </source>
</evidence>
<dbReference type="InterPro" id="IPR007627">
    <property type="entry name" value="RNA_pol_sigma70_r2"/>
</dbReference>
<dbReference type="EMBL" id="CP019655">
    <property type="protein sequence ID" value="AVF24741.1"/>
    <property type="molecule type" value="Genomic_DNA"/>
</dbReference>
<dbReference type="Gene3D" id="1.10.10.10">
    <property type="entry name" value="Winged helix-like DNA-binding domain superfamily/Winged helix DNA-binding domain"/>
    <property type="match status" value="1"/>
</dbReference>
<dbReference type="InterPro" id="IPR036388">
    <property type="entry name" value="WH-like_DNA-bd_sf"/>
</dbReference>
<dbReference type="GO" id="GO:0006352">
    <property type="term" value="P:DNA-templated transcription initiation"/>
    <property type="evidence" value="ECO:0007669"/>
    <property type="project" value="InterPro"/>
</dbReference>
<dbReference type="InterPro" id="IPR013324">
    <property type="entry name" value="RNA_pol_sigma_r3/r4-like"/>
</dbReference>
<evidence type="ECO:0000259" key="7">
    <source>
        <dbReference type="Pfam" id="PF08281"/>
    </source>
</evidence>
<reference evidence="8 11" key="2">
    <citation type="journal article" date="2020" name="Int. J. Med. Microbiol.">
        <title>Discovery of Paenibacillus larvae ERIC V: Phenotypic and genomic comparison to genotypes ERIC I-IV reveal different inventories of virulence factors which correlate with epidemiological prevalences of American Foulbrood.</title>
        <authorList>
            <person name="Beims H."/>
            <person name="Bunk B."/>
            <person name="Erler S."/>
            <person name="Mohr K.I."/>
            <person name="Sproer C."/>
            <person name="Pradella S."/>
            <person name="Gunther G."/>
            <person name="Rohde M."/>
            <person name="von der Ohe W."/>
            <person name="Steinert M."/>
        </authorList>
    </citation>
    <scope>NUCLEOTIDE SEQUENCE</scope>
    <source>
        <strain evidence="8">Eric_III</strain>
        <strain evidence="9">Eric_V</strain>
    </source>
</reference>
<accession>A0A8B6WWT6</accession>
<reference evidence="10" key="1">
    <citation type="submission" date="2017-02" db="EMBL/GenBank/DDBJ databases">
        <title>Delineation of Paenibacillus larvae strains originating from foulbrood outbreaks.</title>
        <authorList>
            <person name="Beims H."/>
            <person name="Bunk B."/>
            <person name="Sproeer C."/>
            <person name="Mohr K.I."/>
            <person name="Pradella S."/>
            <person name="Guenther G."/>
            <person name="Rohde M."/>
            <person name="von der Ohe W."/>
            <person name="Steinert M."/>
        </authorList>
    </citation>
    <scope>NUCLEOTIDE SEQUENCE [LARGE SCALE GENOMIC DNA]</scope>
    <source>
        <strain evidence="10">Eric_III</strain>
    </source>
</reference>
<dbReference type="GeneID" id="64217353"/>
<dbReference type="Proteomes" id="UP000239833">
    <property type="component" value="Chromosome"/>
</dbReference>
<keyword evidence="4" id="KW-0238">DNA-binding</keyword>
<dbReference type="SUPFAM" id="SSF88946">
    <property type="entry name" value="Sigma2 domain of RNA polymerase sigma factors"/>
    <property type="match status" value="1"/>
</dbReference>
<dbReference type="InterPro" id="IPR039425">
    <property type="entry name" value="RNA_pol_sigma-70-like"/>
</dbReference>
<dbReference type="NCBIfam" id="TIGR02937">
    <property type="entry name" value="sigma70-ECF"/>
    <property type="match status" value="1"/>
</dbReference>
<dbReference type="Pfam" id="PF08281">
    <property type="entry name" value="Sigma70_r4_2"/>
    <property type="match status" value="1"/>
</dbReference>
<feature type="domain" description="RNA polymerase sigma factor 70 region 4 type 2" evidence="7">
    <location>
        <begin position="128"/>
        <end position="180"/>
    </location>
</feature>
<evidence type="ECO:0000256" key="4">
    <source>
        <dbReference type="ARBA" id="ARBA00023125"/>
    </source>
</evidence>
<dbReference type="InterPro" id="IPR014284">
    <property type="entry name" value="RNA_pol_sigma-70_dom"/>
</dbReference>
<evidence type="ECO:0000313" key="8">
    <source>
        <dbReference type="EMBL" id="AVF24741.1"/>
    </source>
</evidence>
<evidence type="ECO:0000256" key="1">
    <source>
        <dbReference type="ARBA" id="ARBA00010641"/>
    </source>
</evidence>
<proteinExistence type="inferred from homology"/>
<accession>A0A6C0QMA0</accession>
<dbReference type="GO" id="GO:0016987">
    <property type="term" value="F:sigma factor activity"/>
    <property type="evidence" value="ECO:0007669"/>
    <property type="project" value="UniProtKB-KW"/>
</dbReference>
<dbReference type="GO" id="GO:0003677">
    <property type="term" value="F:DNA binding"/>
    <property type="evidence" value="ECO:0007669"/>
    <property type="project" value="UniProtKB-KW"/>
</dbReference>
<dbReference type="InterPro" id="IPR013249">
    <property type="entry name" value="RNA_pol_sigma70_r4_t2"/>
</dbReference>
<protein>
    <submittedName>
        <fullName evidence="8">ECF subfamily RNA polymerase sigma-24 factor</fullName>
    </submittedName>
</protein>
<keyword evidence="5" id="KW-0804">Transcription</keyword>
<sequence>MGGNNIDQWICLLQNNIGDLEADLQELIYLSFYKFAYQYIYFLIRDHATTEDIIQDAFIKIMKHGPNLHASNLRSWVKQVIRNTALDWLRKNKKVKYMFNEEYFNTAAHFQREPSDIENDVEHKLRNELLHQTINELKSEYRCLLLLYYMEEKSYKEICHELNLSEQVVAQRLARARKKLLQHFSRKWINQNT</sequence>
<dbReference type="AlphaFoldDB" id="A0A2L1TVN3"/>
<dbReference type="InterPro" id="IPR013325">
    <property type="entry name" value="RNA_pol_sigma_r2"/>
</dbReference>
<evidence type="ECO:0000259" key="6">
    <source>
        <dbReference type="Pfam" id="PF04542"/>
    </source>
</evidence>
<dbReference type="PANTHER" id="PTHR43133">
    <property type="entry name" value="RNA POLYMERASE ECF-TYPE SIGMA FACTO"/>
    <property type="match status" value="1"/>
</dbReference>
<dbReference type="Pfam" id="PF04542">
    <property type="entry name" value="Sigma70_r2"/>
    <property type="match status" value="1"/>
</dbReference>
<evidence type="ECO:0000256" key="3">
    <source>
        <dbReference type="ARBA" id="ARBA00023082"/>
    </source>
</evidence>
<evidence type="ECO:0000313" key="9">
    <source>
        <dbReference type="EMBL" id="QHZ49670.1"/>
    </source>
</evidence>
<name>A0A2L1TVN3_9BACL</name>
<dbReference type="EMBL" id="CP019717">
    <property type="protein sequence ID" value="QHZ49670.1"/>
    <property type="molecule type" value="Genomic_DNA"/>
</dbReference>
<keyword evidence="3" id="KW-0731">Sigma factor</keyword>
<dbReference type="STRING" id="147375.BXP28_19340"/>
<dbReference type="PANTHER" id="PTHR43133:SF8">
    <property type="entry name" value="RNA POLYMERASE SIGMA FACTOR HI_1459-RELATED"/>
    <property type="match status" value="1"/>
</dbReference>
<organism evidence="8 10">
    <name type="scientific">Paenibacillus larvae subsp. larvae</name>
    <dbReference type="NCBI Taxonomy" id="147375"/>
    <lineage>
        <taxon>Bacteria</taxon>
        <taxon>Bacillati</taxon>
        <taxon>Bacillota</taxon>
        <taxon>Bacilli</taxon>
        <taxon>Bacillales</taxon>
        <taxon>Paenibacillaceae</taxon>
        <taxon>Paenibacillus</taxon>
    </lineage>
</organism>
<gene>
    <name evidence="8" type="ORF">ERICIII_00508</name>
    <name evidence="9" type="ORF">ERICV_00474</name>
</gene>
<evidence type="ECO:0000256" key="2">
    <source>
        <dbReference type="ARBA" id="ARBA00023015"/>
    </source>
</evidence>
<dbReference type="Proteomes" id="UP000464330">
    <property type="component" value="Chromosome"/>
</dbReference>
<comment type="similarity">
    <text evidence="1">Belongs to the sigma-70 factor family. ECF subfamily.</text>
</comment>
<dbReference type="Gene3D" id="1.10.1740.10">
    <property type="match status" value="1"/>
</dbReference>
<dbReference type="SUPFAM" id="SSF88659">
    <property type="entry name" value="Sigma3 and sigma4 domains of RNA polymerase sigma factors"/>
    <property type="match status" value="1"/>
</dbReference>